<organism evidence="3 4">
    <name type="scientific">Candidatus Shapirobacteria bacterium CG09_land_8_20_14_0_10_38_17</name>
    <dbReference type="NCBI Taxonomy" id="1974884"/>
    <lineage>
        <taxon>Bacteria</taxon>
        <taxon>Candidatus Shapironibacteriota</taxon>
    </lineage>
</organism>
<dbReference type="InterPro" id="IPR003509">
    <property type="entry name" value="UPF0102_YraN-like"/>
</dbReference>
<evidence type="ECO:0000256" key="1">
    <source>
        <dbReference type="ARBA" id="ARBA00006738"/>
    </source>
</evidence>
<dbReference type="Gene3D" id="3.40.1350.10">
    <property type="match status" value="1"/>
</dbReference>
<dbReference type="InterPro" id="IPR011856">
    <property type="entry name" value="tRNA_endonuc-like_dom_sf"/>
</dbReference>
<reference evidence="4" key="1">
    <citation type="submission" date="2017-09" db="EMBL/GenBank/DDBJ databases">
        <title>Depth-based differentiation of microbial function through sediment-hosted aquifers and enrichment of novel symbionts in the deep terrestrial subsurface.</title>
        <authorList>
            <person name="Probst A.J."/>
            <person name="Ladd B."/>
            <person name="Jarett J.K."/>
            <person name="Geller-Mcgrath D.E."/>
            <person name="Sieber C.M.K."/>
            <person name="Emerson J.B."/>
            <person name="Anantharaman K."/>
            <person name="Thomas B.C."/>
            <person name="Malmstrom R."/>
            <person name="Stieglmeier M."/>
            <person name="Klingl A."/>
            <person name="Woyke T."/>
            <person name="Ryan C.M."/>
            <person name="Banfield J.F."/>
        </authorList>
    </citation>
    <scope>NUCLEOTIDE SEQUENCE [LARGE SCALE GENOMIC DNA]</scope>
</reference>
<dbReference type="Proteomes" id="UP000231282">
    <property type="component" value="Unassembled WGS sequence"/>
</dbReference>
<dbReference type="GO" id="GO:0003676">
    <property type="term" value="F:nucleic acid binding"/>
    <property type="evidence" value="ECO:0007669"/>
    <property type="project" value="InterPro"/>
</dbReference>
<dbReference type="SUPFAM" id="SSF52980">
    <property type="entry name" value="Restriction endonuclease-like"/>
    <property type="match status" value="1"/>
</dbReference>
<evidence type="ECO:0000313" key="4">
    <source>
        <dbReference type="Proteomes" id="UP000231282"/>
    </source>
</evidence>
<dbReference type="InterPro" id="IPR011335">
    <property type="entry name" value="Restrct_endonuc-II-like"/>
</dbReference>
<dbReference type="PANTHER" id="PTHR34039">
    <property type="entry name" value="UPF0102 PROTEIN YRAN"/>
    <property type="match status" value="1"/>
</dbReference>
<dbReference type="HAMAP" id="MF_00048">
    <property type="entry name" value="UPF0102"/>
    <property type="match status" value="1"/>
</dbReference>
<dbReference type="NCBIfam" id="NF009154">
    <property type="entry name" value="PRK12497.3-3"/>
    <property type="match status" value="1"/>
</dbReference>
<comment type="similarity">
    <text evidence="1 2">Belongs to the UPF0102 family.</text>
</comment>
<sequence>MTIKSYRFGQKGENLATSFLTSSGYKIIERNFRTQIGEIDIIALNERCLVFIEVKTRHSLEFGYPEEAVTQSKIVTIAKVGEYYSKLHPNLPQSLRIDVLAIGPKDQSGHLRLRLFKNVHQGL</sequence>
<protein>
    <recommendedName>
        <fullName evidence="2">UPF0102 protein COT63_01145</fullName>
    </recommendedName>
</protein>
<proteinExistence type="inferred from homology"/>
<dbReference type="Pfam" id="PF02021">
    <property type="entry name" value="UPF0102"/>
    <property type="match status" value="1"/>
</dbReference>
<dbReference type="AlphaFoldDB" id="A0A2H0WRC7"/>
<evidence type="ECO:0000256" key="2">
    <source>
        <dbReference type="HAMAP-Rule" id="MF_00048"/>
    </source>
</evidence>
<name>A0A2H0WRC7_9BACT</name>
<gene>
    <name evidence="3" type="ORF">COT63_01145</name>
</gene>
<dbReference type="CDD" id="cd20736">
    <property type="entry name" value="PoNe_Nuclease"/>
    <property type="match status" value="1"/>
</dbReference>
<dbReference type="PANTHER" id="PTHR34039:SF1">
    <property type="entry name" value="UPF0102 PROTEIN YRAN"/>
    <property type="match status" value="1"/>
</dbReference>
<accession>A0A2H0WRC7</accession>
<dbReference type="EMBL" id="PEZH01000020">
    <property type="protein sequence ID" value="PIS15224.1"/>
    <property type="molecule type" value="Genomic_DNA"/>
</dbReference>
<comment type="caution">
    <text evidence="3">The sequence shown here is derived from an EMBL/GenBank/DDBJ whole genome shotgun (WGS) entry which is preliminary data.</text>
</comment>
<evidence type="ECO:0000313" key="3">
    <source>
        <dbReference type="EMBL" id="PIS15224.1"/>
    </source>
</evidence>